<dbReference type="EMBL" id="JXTB01000179">
    <property type="protein sequence ID" value="PON55767.1"/>
    <property type="molecule type" value="Genomic_DNA"/>
</dbReference>
<comment type="caution">
    <text evidence="1">The sequence shown here is derived from an EMBL/GenBank/DDBJ whole genome shotgun (WGS) entry which is preliminary data.</text>
</comment>
<organism evidence="1 2">
    <name type="scientific">Parasponia andersonii</name>
    <name type="common">Sponia andersonii</name>
    <dbReference type="NCBI Taxonomy" id="3476"/>
    <lineage>
        <taxon>Eukaryota</taxon>
        <taxon>Viridiplantae</taxon>
        <taxon>Streptophyta</taxon>
        <taxon>Embryophyta</taxon>
        <taxon>Tracheophyta</taxon>
        <taxon>Spermatophyta</taxon>
        <taxon>Magnoliopsida</taxon>
        <taxon>eudicotyledons</taxon>
        <taxon>Gunneridae</taxon>
        <taxon>Pentapetalae</taxon>
        <taxon>rosids</taxon>
        <taxon>fabids</taxon>
        <taxon>Rosales</taxon>
        <taxon>Cannabaceae</taxon>
        <taxon>Parasponia</taxon>
    </lineage>
</organism>
<gene>
    <name evidence="1" type="ORF">PanWU01x14_185760</name>
</gene>
<dbReference type="STRING" id="3476.A0A2P5C3Y7"/>
<name>A0A2P5C3Y7_PARAD</name>
<dbReference type="Proteomes" id="UP000237105">
    <property type="component" value="Unassembled WGS sequence"/>
</dbReference>
<keyword evidence="2" id="KW-1185">Reference proteome</keyword>
<reference evidence="2" key="1">
    <citation type="submission" date="2016-06" db="EMBL/GenBank/DDBJ databases">
        <title>Parallel loss of symbiosis genes in relatives of nitrogen-fixing non-legume Parasponia.</title>
        <authorList>
            <person name="Van Velzen R."/>
            <person name="Holmer R."/>
            <person name="Bu F."/>
            <person name="Rutten L."/>
            <person name="Van Zeijl A."/>
            <person name="Liu W."/>
            <person name="Santuari L."/>
            <person name="Cao Q."/>
            <person name="Sharma T."/>
            <person name="Shen D."/>
            <person name="Roswanjaya Y."/>
            <person name="Wardhani T."/>
            <person name="Kalhor M.S."/>
            <person name="Jansen J."/>
            <person name="Van den Hoogen J."/>
            <person name="Gungor B."/>
            <person name="Hartog M."/>
            <person name="Hontelez J."/>
            <person name="Verver J."/>
            <person name="Yang W.-C."/>
            <person name="Schijlen E."/>
            <person name="Repin R."/>
            <person name="Schilthuizen M."/>
            <person name="Schranz E."/>
            <person name="Heidstra R."/>
            <person name="Miyata K."/>
            <person name="Fedorova E."/>
            <person name="Kohlen W."/>
            <person name="Bisseling T."/>
            <person name="Smit S."/>
            <person name="Geurts R."/>
        </authorList>
    </citation>
    <scope>NUCLEOTIDE SEQUENCE [LARGE SCALE GENOMIC DNA]</scope>
    <source>
        <strain evidence="2">cv. WU1-14</strain>
    </source>
</reference>
<dbReference type="OrthoDB" id="3945418at2759"/>
<protein>
    <recommendedName>
        <fullName evidence="3">Cytochrome P</fullName>
    </recommendedName>
</protein>
<proteinExistence type="predicted"/>
<sequence length="66" mass="7658">MSQLIHEKRVKLEQKRASPLQDLITCLLSIRSDNNEELISEKEIVRNILVDFRDGALKELVPPLNF</sequence>
<dbReference type="AlphaFoldDB" id="A0A2P5C3Y7"/>
<evidence type="ECO:0000313" key="2">
    <source>
        <dbReference type="Proteomes" id="UP000237105"/>
    </source>
</evidence>
<accession>A0A2P5C3Y7</accession>
<evidence type="ECO:0000313" key="1">
    <source>
        <dbReference type="EMBL" id="PON55767.1"/>
    </source>
</evidence>
<evidence type="ECO:0008006" key="3">
    <source>
        <dbReference type="Google" id="ProtNLM"/>
    </source>
</evidence>